<sequence length="101" mass="11577">MPIRLAPSPEPYTWRNYAALNEQFVRQHQNTTYEAARDLLAASHQHVLGIIKGFSNDELFTKKHFGWTGTTSLGSYFVSATSSHYEWAAKKTRTYARILAR</sequence>
<proteinExistence type="predicted"/>
<dbReference type="Proteomes" id="UP000318594">
    <property type="component" value="Chromosome"/>
</dbReference>
<protein>
    <recommendedName>
        <fullName evidence="3">ClbS/DfsB family four-helix bundle protein</fullName>
    </recommendedName>
</protein>
<dbReference type="PANTHER" id="PTHR40658">
    <property type="match status" value="1"/>
</dbReference>
<keyword evidence="2" id="KW-1185">Reference proteome</keyword>
<evidence type="ECO:0000313" key="1">
    <source>
        <dbReference type="EMBL" id="BBK84682.1"/>
    </source>
</evidence>
<reference evidence="1 2" key="1">
    <citation type="submission" date="2019-06" db="EMBL/GenBank/DDBJ databases">
        <title>Complete genome sequence of Cutibacterium acnes subsp. acnes NBRC 107605.</title>
        <authorList>
            <person name="Miura T."/>
            <person name="Furukawa M."/>
            <person name="Shimamura M."/>
            <person name="Ohyama Y."/>
            <person name="Yamazoe A."/>
            <person name="Kawasaki H."/>
        </authorList>
    </citation>
    <scope>NUCLEOTIDE SEQUENCE [LARGE SCALE GENOMIC DNA]</scope>
    <source>
        <strain evidence="1 2">NBRC 107605</strain>
    </source>
</reference>
<dbReference type="InterPro" id="IPR012550">
    <property type="entry name" value="DUF1706"/>
</dbReference>
<dbReference type="PANTHER" id="PTHR40658:SF4">
    <property type="entry name" value="HYPOTHETICAL CYTOSOLIC PROTEIN"/>
    <property type="match status" value="1"/>
</dbReference>
<dbReference type="InterPro" id="IPR034660">
    <property type="entry name" value="DinB/YfiT-like"/>
</dbReference>
<dbReference type="EMBL" id="AP019723">
    <property type="protein sequence ID" value="BBK84682.1"/>
    <property type="molecule type" value="Genomic_DNA"/>
</dbReference>
<accession>A0ABM7GZC6</accession>
<gene>
    <name evidence="1" type="ORF">CacPP4_12970</name>
</gene>
<evidence type="ECO:0008006" key="3">
    <source>
        <dbReference type="Google" id="ProtNLM"/>
    </source>
</evidence>
<evidence type="ECO:0000313" key="2">
    <source>
        <dbReference type="Proteomes" id="UP000318594"/>
    </source>
</evidence>
<name>A0ABM7GZC6_CUTAC</name>
<organism evidence="1 2">
    <name type="scientific">Cutibacterium acnes subsp. acnes</name>
    <dbReference type="NCBI Taxonomy" id="1734925"/>
    <lineage>
        <taxon>Bacteria</taxon>
        <taxon>Bacillati</taxon>
        <taxon>Actinomycetota</taxon>
        <taxon>Actinomycetes</taxon>
        <taxon>Propionibacteriales</taxon>
        <taxon>Propionibacteriaceae</taxon>
        <taxon>Cutibacterium</taxon>
    </lineage>
</organism>
<dbReference type="Gene3D" id="1.20.120.450">
    <property type="entry name" value="dinb family like domain"/>
    <property type="match status" value="1"/>
</dbReference>
<dbReference type="Pfam" id="PF08020">
    <property type="entry name" value="DUF1706"/>
    <property type="match status" value="1"/>
</dbReference>